<proteinExistence type="predicted"/>
<dbReference type="Gene3D" id="3.30.750.24">
    <property type="entry name" value="STAS domain"/>
    <property type="match status" value="1"/>
</dbReference>
<sequence length="139" mass="14983">MITTNVQRHGTVLVNVTGALDQDAGAALQRALDDVTADERDLTVDLHGAMSMDAAGLLHLLALHRRAESLGLRVTVIGWQPQPQQLMADVAGICGRGSATGERYAVAGFRRMLEQRAQPSRDLVDFTAGWLPSGWLPRA</sequence>
<dbReference type="OrthoDB" id="4182792at2"/>
<dbReference type="EMBL" id="MEHK01000001">
    <property type="protein sequence ID" value="OEJ30051.1"/>
    <property type="molecule type" value="Genomic_DNA"/>
</dbReference>
<dbReference type="Proteomes" id="UP000095705">
    <property type="component" value="Unassembled WGS sequence"/>
</dbReference>
<evidence type="ECO:0000313" key="2">
    <source>
        <dbReference type="EMBL" id="OEJ30051.1"/>
    </source>
</evidence>
<evidence type="ECO:0000259" key="1">
    <source>
        <dbReference type="PROSITE" id="PS50801"/>
    </source>
</evidence>
<accession>A0A1E5PKF6</accession>
<organism evidence="2 3">
    <name type="scientific">Streptomyces subrutilus</name>
    <dbReference type="NCBI Taxonomy" id="36818"/>
    <lineage>
        <taxon>Bacteria</taxon>
        <taxon>Bacillati</taxon>
        <taxon>Actinomycetota</taxon>
        <taxon>Actinomycetes</taxon>
        <taxon>Kitasatosporales</taxon>
        <taxon>Streptomycetaceae</taxon>
        <taxon>Streptomyces</taxon>
    </lineage>
</organism>
<keyword evidence="3" id="KW-1185">Reference proteome</keyword>
<dbReference type="AlphaFoldDB" id="A0A1E5PKF6"/>
<dbReference type="InterPro" id="IPR002645">
    <property type="entry name" value="STAS_dom"/>
</dbReference>
<dbReference type="RefSeq" id="WP_069918166.1">
    <property type="nucleotide sequence ID" value="NZ_MEHK01000001.1"/>
</dbReference>
<dbReference type="InterPro" id="IPR036513">
    <property type="entry name" value="STAS_dom_sf"/>
</dbReference>
<protein>
    <recommendedName>
        <fullName evidence="1">STAS domain-containing protein</fullName>
    </recommendedName>
</protein>
<dbReference type="PROSITE" id="PS50801">
    <property type="entry name" value="STAS"/>
    <property type="match status" value="1"/>
</dbReference>
<gene>
    <name evidence="2" type="ORF">BGK67_00420</name>
</gene>
<dbReference type="InterPro" id="IPR058548">
    <property type="entry name" value="MlaB-like_STAS"/>
</dbReference>
<evidence type="ECO:0000313" key="3">
    <source>
        <dbReference type="Proteomes" id="UP000095705"/>
    </source>
</evidence>
<feature type="domain" description="STAS" evidence="1">
    <location>
        <begin position="10"/>
        <end position="87"/>
    </location>
</feature>
<reference evidence="2 3" key="1">
    <citation type="submission" date="2016-08" db="EMBL/GenBank/DDBJ databases">
        <title>The complete genome of Streptomyces subrutilus 10-1-1.</title>
        <authorList>
            <person name="Chen X."/>
        </authorList>
    </citation>
    <scope>NUCLEOTIDE SEQUENCE [LARGE SCALE GENOMIC DNA]</scope>
    <source>
        <strain evidence="2 3">10-1-1</strain>
    </source>
</reference>
<dbReference type="Pfam" id="PF13466">
    <property type="entry name" value="STAS_2"/>
    <property type="match status" value="1"/>
</dbReference>
<comment type="caution">
    <text evidence="2">The sequence shown here is derived from an EMBL/GenBank/DDBJ whole genome shotgun (WGS) entry which is preliminary data.</text>
</comment>
<name>A0A1E5PKF6_9ACTN</name>
<dbReference type="SUPFAM" id="SSF52091">
    <property type="entry name" value="SpoIIaa-like"/>
    <property type="match status" value="1"/>
</dbReference>